<organism evidence="14 15">
    <name type="scientific">Aeromonas veronii</name>
    <dbReference type="NCBI Taxonomy" id="654"/>
    <lineage>
        <taxon>Bacteria</taxon>
        <taxon>Pseudomonadati</taxon>
        <taxon>Pseudomonadota</taxon>
        <taxon>Gammaproteobacteria</taxon>
        <taxon>Aeromonadales</taxon>
        <taxon>Aeromonadaceae</taxon>
        <taxon>Aeromonas</taxon>
    </lineage>
</organism>
<evidence type="ECO:0000256" key="3">
    <source>
        <dbReference type="ARBA" id="ARBA00022553"/>
    </source>
</evidence>
<comment type="subunit">
    <text evidence="9">At low DSF concentrations, interacts with RpfF.</text>
</comment>
<dbReference type="InterPro" id="IPR001638">
    <property type="entry name" value="Solute-binding_3/MltF_N"/>
</dbReference>
<keyword evidence="8" id="KW-0902">Two-component regulatory system</keyword>
<dbReference type="AlphaFoldDB" id="A0AAN1UP69"/>
<evidence type="ECO:0000256" key="11">
    <source>
        <dbReference type="PROSITE-ProRule" id="PRU00169"/>
    </source>
</evidence>
<dbReference type="SMART" id="SM00062">
    <property type="entry name" value="PBPb"/>
    <property type="match status" value="2"/>
</dbReference>
<proteinExistence type="predicted"/>
<dbReference type="CDD" id="cd01007">
    <property type="entry name" value="PBP2_BvgS_HisK_like"/>
    <property type="match status" value="2"/>
</dbReference>
<dbReference type="Gene3D" id="3.30.565.10">
    <property type="entry name" value="Histidine kinase-like ATPase, C-terminal domain"/>
    <property type="match status" value="1"/>
</dbReference>
<feature type="domain" description="Response regulatory" evidence="13">
    <location>
        <begin position="910"/>
        <end position="1026"/>
    </location>
</feature>
<evidence type="ECO:0000313" key="15">
    <source>
        <dbReference type="Proteomes" id="UP000267614"/>
    </source>
</evidence>
<dbReference type="Pfam" id="PF00497">
    <property type="entry name" value="SBP_bac_3"/>
    <property type="match status" value="2"/>
</dbReference>
<dbReference type="GO" id="GO:0005886">
    <property type="term" value="C:plasma membrane"/>
    <property type="evidence" value="ECO:0007669"/>
    <property type="project" value="UniProtKB-SubCell"/>
</dbReference>
<comment type="catalytic activity">
    <reaction evidence="1">
        <text>ATP + protein L-histidine = ADP + protein N-phospho-L-histidine.</text>
        <dbReference type="EC" id="2.7.13.3"/>
    </reaction>
</comment>
<dbReference type="PANTHER" id="PTHR45339:SF5">
    <property type="entry name" value="HISTIDINE KINASE"/>
    <property type="match status" value="1"/>
</dbReference>
<feature type="domain" description="Histidine kinase" evidence="12">
    <location>
        <begin position="569"/>
        <end position="790"/>
    </location>
</feature>
<dbReference type="CDD" id="cd17546">
    <property type="entry name" value="REC_hyHK_CKI1_RcsC-like"/>
    <property type="match status" value="1"/>
</dbReference>
<keyword evidence="6" id="KW-0418">Kinase</keyword>
<dbReference type="Proteomes" id="UP000267614">
    <property type="component" value="Chromosome"/>
</dbReference>
<dbReference type="CDD" id="cd00082">
    <property type="entry name" value="HisKA"/>
    <property type="match status" value="1"/>
</dbReference>
<keyword evidence="3 11" id="KW-0597">Phosphoprotein</keyword>
<evidence type="ECO:0000256" key="5">
    <source>
        <dbReference type="ARBA" id="ARBA00022741"/>
    </source>
</evidence>
<reference evidence="14 15" key="1">
    <citation type="submission" date="2018-11" db="EMBL/GenBank/DDBJ databases">
        <title>Complete genome sequence of multidrug-resistant Aeromonas veronii strain MS-18-37.</title>
        <authorList>
            <person name="Abdelhamed H."/>
            <person name="Lawrence M."/>
            <person name="Waldbieser G."/>
        </authorList>
    </citation>
    <scope>NUCLEOTIDE SEQUENCE [LARGE SCALE GENOMIC DNA]</scope>
    <source>
        <strain evidence="14 15">MS-18-37</strain>
    </source>
</reference>
<evidence type="ECO:0000256" key="6">
    <source>
        <dbReference type="ARBA" id="ARBA00022777"/>
    </source>
</evidence>
<dbReference type="InterPro" id="IPR036097">
    <property type="entry name" value="HisK_dim/P_sf"/>
</dbReference>
<dbReference type="SUPFAM" id="SSF53850">
    <property type="entry name" value="Periplasmic binding protein-like II"/>
    <property type="match status" value="2"/>
</dbReference>
<dbReference type="InterPro" id="IPR036641">
    <property type="entry name" value="HPT_dom_sf"/>
</dbReference>
<evidence type="ECO:0000256" key="1">
    <source>
        <dbReference type="ARBA" id="ARBA00000085"/>
    </source>
</evidence>
<dbReference type="SUPFAM" id="SSF52172">
    <property type="entry name" value="CheY-like"/>
    <property type="match status" value="1"/>
</dbReference>
<dbReference type="InterPro" id="IPR004358">
    <property type="entry name" value="Sig_transdc_His_kin-like_C"/>
</dbReference>
<dbReference type="Pfam" id="PF00072">
    <property type="entry name" value="Response_reg"/>
    <property type="match status" value="1"/>
</dbReference>
<dbReference type="Gene3D" id="3.40.50.2300">
    <property type="match status" value="1"/>
</dbReference>
<keyword evidence="4" id="KW-0808">Transferase</keyword>
<dbReference type="InterPro" id="IPR005467">
    <property type="entry name" value="His_kinase_dom"/>
</dbReference>
<evidence type="ECO:0000256" key="8">
    <source>
        <dbReference type="ARBA" id="ARBA00023012"/>
    </source>
</evidence>
<dbReference type="Gene3D" id="1.20.120.160">
    <property type="entry name" value="HPT domain"/>
    <property type="match status" value="1"/>
</dbReference>
<feature type="modified residue" description="4-aspartylphosphate" evidence="11">
    <location>
        <position position="959"/>
    </location>
</feature>
<dbReference type="Pfam" id="PF02518">
    <property type="entry name" value="HATPase_c"/>
    <property type="match status" value="1"/>
</dbReference>
<dbReference type="InterPro" id="IPR001789">
    <property type="entry name" value="Sig_transdc_resp-reg_receiver"/>
</dbReference>
<dbReference type="EC" id="2.7.13.3" evidence="2"/>
<dbReference type="GO" id="GO:0000155">
    <property type="term" value="F:phosphorelay sensor kinase activity"/>
    <property type="evidence" value="ECO:0007669"/>
    <property type="project" value="InterPro"/>
</dbReference>
<dbReference type="SMART" id="SM00448">
    <property type="entry name" value="REC"/>
    <property type="match status" value="1"/>
</dbReference>
<keyword evidence="5" id="KW-0547">Nucleotide-binding</keyword>
<dbReference type="SUPFAM" id="SSF47384">
    <property type="entry name" value="Homodimeric domain of signal transducing histidine kinase"/>
    <property type="match status" value="1"/>
</dbReference>
<dbReference type="CDD" id="cd16922">
    <property type="entry name" value="HATPase_EvgS-ArcB-TorS-like"/>
    <property type="match status" value="1"/>
</dbReference>
<evidence type="ECO:0000259" key="13">
    <source>
        <dbReference type="PROSITE" id="PS50110"/>
    </source>
</evidence>
<dbReference type="SUPFAM" id="SSF55874">
    <property type="entry name" value="ATPase domain of HSP90 chaperone/DNA topoisomerase II/histidine kinase"/>
    <property type="match status" value="1"/>
</dbReference>
<dbReference type="PROSITE" id="PS50110">
    <property type="entry name" value="RESPONSE_REGULATORY"/>
    <property type="match status" value="1"/>
</dbReference>
<evidence type="ECO:0000256" key="2">
    <source>
        <dbReference type="ARBA" id="ARBA00012438"/>
    </source>
</evidence>
<dbReference type="FunFam" id="3.30.565.10:FF:000010">
    <property type="entry name" value="Sensor histidine kinase RcsC"/>
    <property type="match status" value="1"/>
</dbReference>
<name>A0AAN1UP69_AERVE</name>
<dbReference type="InterPro" id="IPR011006">
    <property type="entry name" value="CheY-like_superfamily"/>
</dbReference>
<dbReference type="InterPro" id="IPR003594">
    <property type="entry name" value="HATPase_dom"/>
</dbReference>
<dbReference type="EMBL" id="CP033604">
    <property type="protein sequence ID" value="AYV36413.1"/>
    <property type="molecule type" value="Genomic_DNA"/>
</dbReference>
<dbReference type="PRINTS" id="PR00344">
    <property type="entry name" value="BCTRLSENSOR"/>
</dbReference>
<dbReference type="Gene3D" id="1.10.287.130">
    <property type="match status" value="1"/>
</dbReference>
<gene>
    <name evidence="14" type="ORF">EFI48_06065</name>
</gene>
<dbReference type="FunFam" id="1.10.287.130:FF:000002">
    <property type="entry name" value="Two-component osmosensing histidine kinase"/>
    <property type="match status" value="1"/>
</dbReference>
<dbReference type="Gene3D" id="3.40.190.10">
    <property type="entry name" value="Periplasmic binding protein-like II"/>
    <property type="match status" value="4"/>
</dbReference>
<evidence type="ECO:0000259" key="12">
    <source>
        <dbReference type="PROSITE" id="PS50109"/>
    </source>
</evidence>
<accession>A0AAN1UP69</accession>
<evidence type="ECO:0000256" key="7">
    <source>
        <dbReference type="ARBA" id="ARBA00022840"/>
    </source>
</evidence>
<protein>
    <recommendedName>
        <fullName evidence="10">Sensory/regulatory protein RpfC</fullName>
        <ecNumber evidence="2">2.7.13.3</ecNumber>
    </recommendedName>
</protein>
<dbReference type="RefSeq" id="WP_123172567.1">
    <property type="nucleotide sequence ID" value="NZ_JBMKFG010000024.1"/>
</dbReference>
<dbReference type="InterPro" id="IPR036890">
    <property type="entry name" value="HATPase_C_sf"/>
</dbReference>
<dbReference type="SMART" id="SM00388">
    <property type="entry name" value="HisKA"/>
    <property type="match status" value="1"/>
</dbReference>
<dbReference type="SMART" id="SM00387">
    <property type="entry name" value="HATPase_c"/>
    <property type="match status" value="1"/>
</dbReference>
<evidence type="ECO:0000313" key="14">
    <source>
        <dbReference type="EMBL" id="AYV36413.1"/>
    </source>
</evidence>
<dbReference type="Pfam" id="PF00512">
    <property type="entry name" value="HisKA"/>
    <property type="match status" value="1"/>
</dbReference>
<dbReference type="PANTHER" id="PTHR45339">
    <property type="entry name" value="HYBRID SIGNAL TRANSDUCTION HISTIDINE KINASE J"/>
    <property type="match status" value="1"/>
</dbReference>
<keyword evidence="7" id="KW-0067">ATP-binding</keyword>
<evidence type="ECO:0000256" key="9">
    <source>
        <dbReference type="ARBA" id="ARBA00064003"/>
    </source>
</evidence>
<dbReference type="SUPFAM" id="SSF47226">
    <property type="entry name" value="Histidine-containing phosphotransfer domain, HPT domain"/>
    <property type="match status" value="1"/>
</dbReference>
<dbReference type="GO" id="GO:0005524">
    <property type="term" value="F:ATP binding"/>
    <property type="evidence" value="ECO:0007669"/>
    <property type="project" value="UniProtKB-KW"/>
</dbReference>
<evidence type="ECO:0000256" key="4">
    <source>
        <dbReference type="ARBA" id="ARBA00022679"/>
    </source>
</evidence>
<sequence>MSMYCLLMSLIKRFITIVAVFSLTPSVFSAEVHSVPTIEVGILAGGWGPFQQWDGKVAAGFSVELMEEIAKKLDYRIAWQVYPDWKTMYADACRGKLDILLDAFNSEVRQCVTYSLPYYTSPTVVVVRQDSPLFRDVSRLQSASIAIEKGFLTEKLVKLHYPNVTPRLFVDTHRALLAVEQGRADAYIGNLHVANLFIERHPALAVVAQSPLLMETLHLGVASQKHTLAIRLDTAIQSLTVEARSELEKRWLGESLEPNFMGHSHFLLRPDERGWLSMLPPLKLGLIPGWVPFSHLDEEGNSVGLIADYLKVLQEKLGLAYSRISVKDWPDLQQQLLHHEVDLTVLPARIIERLVGWHASEPFASFPMVLVTARGSIPIGDLSDLAGKKLLLTDSMLIPQLRAMVPDLKLITTKSAGEGLARVAAGQGDAYIGNLVVVSRLITEQFDDRLHIAAPTPFKDELAVAVREPYVPLLPLTNRVLASMSDKEKRQIRNSWLALNYSEGIPRAKLVRTLLPAGVAITLFILVLSVAYWRLRQEIVRRHQVEAALARAKAKAESAATQKGEFLATMSHEIRTPMNGIVGMAEQLTFTELTQDQRQMVEVINRGAQGLHALIDNVLDFAKLEAGKMQLEEAPFLIRELIDSVLTMTVSEVHRKGLRVYLWADAGVAARVSGDALRLRQILFNFVSNAIKFTERGFIEISVQLLSQGEGQQQLCFGVRDSGIGMSPEALGRIFNAFEQAESSTTRSYGGTGLGLSICQTLATLMGGEIRLESAPGLGTFISLTVTLPVLAQREPDLRLNGVQAHIDLHDEKLCHTLLLHLDALGVTRTLESGDAHLRFTDHELAGNGLIRVLPLATPLGYRCDEEGYILNSNPMTWHAVREVCYRQLGLSDGTATKAMRKSAPMQPCRVLLVEDNPLNQSLVIRQLRQLGMNCDVAEHGQQALEMVAQHPYELVLCDCQMPVMDGYEFTRRIRAAEKGERQLIIAMTANVLPEQAQRCFAAGMDDLLGKPVLLDALHQMLQKWQILPAPTLIDIAAMEAFFGHGDKLQQMFPLFRQELEQSMVQEPLDDNALANWVHRQAGTISMMMAPELAEQAWRLEEKIRQFGSPACTDELTRFRTQLQQIIDELTLLSEREGHSVIEGELE</sequence>
<dbReference type="PROSITE" id="PS50109">
    <property type="entry name" value="HIS_KIN"/>
    <property type="match status" value="1"/>
</dbReference>
<evidence type="ECO:0000256" key="10">
    <source>
        <dbReference type="ARBA" id="ARBA00068150"/>
    </source>
</evidence>
<dbReference type="InterPro" id="IPR003661">
    <property type="entry name" value="HisK_dim/P_dom"/>
</dbReference>